<dbReference type="Proteomes" id="UP000015104">
    <property type="component" value="Unassembled WGS sequence"/>
</dbReference>
<feature type="transmembrane region" description="Helical" evidence="2">
    <location>
        <begin position="6"/>
        <end position="25"/>
    </location>
</feature>
<dbReference type="EMBL" id="CAEY01001108">
    <property type="status" value="NOT_ANNOTATED_CDS"/>
    <property type="molecule type" value="Genomic_DNA"/>
</dbReference>
<dbReference type="Gene3D" id="3.10.120.10">
    <property type="entry name" value="Cytochrome b5-like heme/steroid binding domain"/>
    <property type="match status" value="1"/>
</dbReference>
<accession>T1JYR5</accession>
<organism evidence="4 5">
    <name type="scientific">Tetranychus urticae</name>
    <name type="common">Two-spotted spider mite</name>
    <dbReference type="NCBI Taxonomy" id="32264"/>
    <lineage>
        <taxon>Eukaryota</taxon>
        <taxon>Metazoa</taxon>
        <taxon>Ecdysozoa</taxon>
        <taxon>Arthropoda</taxon>
        <taxon>Chelicerata</taxon>
        <taxon>Arachnida</taxon>
        <taxon>Acari</taxon>
        <taxon>Acariformes</taxon>
        <taxon>Trombidiformes</taxon>
        <taxon>Prostigmata</taxon>
        <taxon>Eleutherengona</taxon>
        <taxon>Raphignathae</taxon>
        <taxon>Tetranychoidea</taxon>
        <taxon>Tetranychidae</taxon>
        <taxon>Tetranychus</taxon>
    </lineage>
</organism>
<evidence type="ECO:0000313" key="4">
    <source>
        <dbReference type="EnsemblMetazoa" id="tetur03g01300.1"/>
    </source>
</evidence>
<evidence type="ECO:0000256" key="2">
    <source>
        <dbReference type="SAM" id="Phobius"/>
    </source>
</evidence>
<dbReference type="SMART" id="SM01117">
    <property type="entry name" value="Cyt-b5"/>
    <property type="match status" value="1"/>
</dbReference>
<evidence type="ECO:0000256" key="1">
    <source>
        <dbReference type="ARBA" id="ARBA00038357"/>
    </source>
</evidence>
<dbReference type="HOGENOM" id="CLU_1416840_0_0_1"/>
<protein>
    <recommendedName>
        <fullName evidence="3">Cytochrome b5 heme-binding domain-containing protein</fullName>
    </recommendedName>
</protein>
<feature type="domain" description="Cytochrome b5 heme-binding" evidence="3">
    <location>
        <begin position="73"/>
        <end position="168"/>
    </location>
</feature>
<dbReference type="PANTHER" id="PTHR10281">
    <property type="entry name" value="MEMBRANE-ASSOCIATED PROGESTERONE RECEPTOR COMPONENT-RELATED"/>
    <property type="match status" value="1"/>
</dbReference>
<sequence>MTYYSMLVTIISLLVPFIGISIVYVNPCFKDQSIELIFFVFKTVYHWIQISYSGYKSVEITISSCLNDEEVLLSKEELAQFTGDKDSKIYLAFLGVVYDVSDGSKHYKPGGTYSLVTGKDATRAFVTGQFTEKDLTDDVTDLSIDYFSNIRQWENFYKNGYKKIGHLIGTYYDELGCPTKAVDYVQSMYTKL</sequence>
<name>T1JYR5_TETUR</name>
<keyword evidence="5" id="KW-1185">Reference proteome</keyword>
<comment type="similarity">
    <text evidence="1">Belongs to the cytochrome b5 family. MAPR subfamily.</text>
</comment>
<dbReference type="EnsemblMetazoa" id="tetur03g01300.1">
    <property type="protein sequence ID" value="tetur03g01300.1"/>
    <property type="gene ID" value="tetur03g01300"/>
</dbReference>
<dbReference type="GO" id="GO:0012505">
    <property type="term" value="C:endomembrane system"/>
    <property type="evidence" value="ECO:0007669"/>
    <property type="project" value="TreeGrafter"/>
</dbReference>
<keyword evidence="2" id="KW-1133">Transmembrane helix</keyword>
<dbReference type="PANTHER" id="PTHR10281:SF4">
    <property type="entry name" value="NEUFERRICIN"/>
    <property type="match status" value="1"/>
</dbReference>
<dbReference type="InterPro" id="IPR036400">
    <property type="entry name" value="Cyt_B5-like_heme/steroid_sf"/>
</dbReference>
<dbReference type="GO" id="GO:0016020">
    <property type="term" value="C:membrane"/>
    <property type="evidence" value="ECO:0007669"/>
    <property type="project" value="TreeGrafter"/>
</dbReference>
<dbReference type="InterPro" id="IPR050577">
    <property type="entry name" value="MAPR/NEUFC/NENF-like"/>
</dbReference>
<dbReference type="AlphaFoldDB" id="T1JYR5"/>
<dbReference type="SUPFAM" id="SSF55856">
    <property type="entry name" value="Cytochrome b5-like heme/steroid binding domain"/>
    <property type="match status" value="1"/>
</dbReference>
<proteinExistence type="inferred from homology"/>
<dbReference type="InterPro" id="IPR001199">
    <property type="entry name" value="Cyt_B5-like_heme/steroid-bd"/>
</dbReference>
<dbReference type="eggNOG" id="KOG1108">
    <property type="taxonomic scope" value="Eukaryota"/>
</dbReference>
<reference evidence="4" key="2">
    <citation type="submission" date="2015-06" db="UniProtKB">
        <authorList>
            <consortium name="EnsemblMetazoa"/>
        </authorList>
    </citation>
    <scope>IDENTIFICATION</scope>
</reference>
<keyword evidence="2" id="KW-0472">Membrane</keyword>
<evidence type="ECO:0000259" key="3">
    <source>
        <dbReference type="SMART" id="SM01117"/>
    </source>
</evidence>
<keyword evidence="2" id="KW-0812">Transmembrane</keyword>
<evidence type="ECO:0000313" key="5">
    <source>
        <dbReference type="Proteomes" id="UP000015104"/>
    </source>
</evidence>
<reference evidence="5" key="1">
    <citation type="submission" date="2011-08" db="EMBL/GenBank/DDBJ databases">
        <authorList>
            <person name="Rombauts S."/>
        </authorList>
    </citation>
    <scope>NUCLEOTIDE SEQUENCE</scope>
    <source>
        <strain evidence="5">London</strain>
    </source>
</reference>
<dbReference type="Pfam" id="PF00173">
    <property type="entry name" value="Cyt-b5"/>
    <property type="match status" value="1"/>
</dbReference>